<dbReference type="InterPro" id="IPR045244">
    <property type="entry name" value="PGM"/>
</dbReference>
<keyword evidence="5" id="KW-0597">Phosphoprotein</keyword>
<feature type="region of interest" description="Disordered" evidence="10">
    <location>
        <begin position="1"/>
        <end position="22"/>
    </location>
</feature>
<dbReference type="Gene3D" id="3.40.120.10">
    <property type="entry name" value="Alpha-D-Glucose-1,6-Bisphosphate, subunit A, domain 3"/>
    <property type="match status" value="3"/>
</dbReference>
<feature type="domain" description="Alpha-D-phosphohexomutase alpha/beta/alpha" evidence="11">
    <location>
        <begin position="14"/>
        <end position="152"/>
    </location>
</feature>
<dbReference type="SUPFAM" id="SSF53738">
    <property type="entry name" value="Phosphoglucomutase, first 3 domains"/>
    <property type="match status" value="3"/>
</dbReference>
<dbReference type="Pfam" id="PF02879">
    <property type="entry name" value="PGM_PMM_II"/>
    <property type="match status" value="1"/>
</dbReference>
<dbReference type="PANTHER" id="PTHR22573:SF2">
    <property type="entry name" value="PHOSPHOGLUCOMUTASE"/>
    <property type="match status" value="1"/>
</dbReference>
<evidence type="ECO:0000256" key="5">
    <source>
        <dbReference type="ARBA" id="ARBA00022553"/>
    </source>
</evidence>
<evidence type="ECO:0000256" key="2">
    <source>
        <dbReference type="ARBA" id="ARBA00001946"/>
    </source>
</evidence>
<dbReference type="InterPro" id="IPR005841">
    <property type="entry name" value="Alpha-D-phosphohexomutase_SF"/>
</dbReference>
<dbReference type="RefSeq" id="WP_326299085.1">
    <property type="nucleotide sequence ID" value="NZ_JAYLLH010000034.1"/>
</dbReference>
<dbReference type="InterPro" id="IPR016055">
    <property type="entry name" value="A-D-PHexomutase_a/b/a-I/II/III"/>
</dbReference>
<evidence type="ECO:0000256" key="1">
    <source>
        <dbReference type="ARBA" id="ARBA00000443"/>
    </source>
</evidence>
<keyword evidence="8 14" id="KW-0413">Isomerase</keyword>
<name>A0ABU6HKQ1_9RHOB</name>
<dbReference type="GO" id="GO:0004614">
    <property type="term" value="F:phosphoglucomutase activity"/>
    <property type="evidence" value="ECO:0007669"/>
    <property type="project" value="UniProtKB-EC"/>
</dbReference>
<dbReference type="Pfam" id="PF02878">
    <property type="entry name" value="PGM_PMM_I"/>
    <property type="match status" value="1"/>
</dbReference>
<dbReference type="PANTHER" id="PTHR22573">
    <property type="entry name" value="PHOSPHOHEXOMUTASE FAMILY MEMBER"/>
    <property type="match status" value="1"/>
</dbReference>
<evidence type="ECO:0000313" key="15">
    <source>
        <dbReference type="Proteomes" id="UP001348149"/>
    </source>
</evidence>
<dbReference type="Pfam" id="PF24947">
    <property type="entry name" value="PGM1_C_vert_fung"/>
    <property type="match status" value="1"/>
</dbReference>
<comment type="similarity">
    <text evidence="3 9">Belongs to the phosphohexose mutase family.</text>
</comment>
<organism evidence="14 15">
    <name type="scientific">Mesobacterium hydrothermale</name>
    <dbReference type="NCBI Taxonomy" id="3111907"/>
    <lineage>
        <taxon>Bacteria</taxon>
        <taxon>Pseudomonadati</taxon>
        <taxon>Pseudomonadota</taxon>
        <taxon>Alphaproteobacteria</taxon>
        <taxon>Rhodobacterales</taxon>
        <taxon>Roseobacteraceae</taxon>
        <taxon>Mesobacterium</taxon>
    </lineage>
</organism>
<keyword evidence="7 9" id="KW-0460">Magnesium</keyword>
<dbReference type="PRINTS" id="PR00509">
    <property type="entry name" value="PGMPMM"/>
</dbReference>
<reference evidence="14 15" key="1">
    <citation type="submission" date="2024-01" db="EMBL/GenBank/DDBJ databases">
        <title>Mesobacterium rodlantinim sp. nov., isolated from shallow sea hydrothermal systems off Kueishantao Island.</title>
        <authorList>
            <person name="Su Z."/>
            <person name="Tang K."/>
        </authorList>
    </citation>
    <scope>NUCLEOTIDE SEQUENCE [LARGE SCALE GENOMIC DNA]</scope>
    <source>
        <strain evidence="14 15">TK19101</strain>
    </source>
</reference>
<dbReference type="InterPro" id="IPR005845">
    <property type="entry name" value="A-D-PHexomutase_a/b/a-II"/>
</dbReference>
<gene>
    <name evidence="14" type="ORF">VK792_17100</name>
</gene>
<dbReference type="SUPFAM" id="SSF55957">
    <property type="entry name" value="Phosphoglucomutase, C-terminal domain"/>
    <property type="match status" value="1"/>
</dbReference>
<dbReference type="EMBL" id="JAYLLH010000034">
    <property type="protein sequence ID" value="MEC3863014.1"/>
    <property type="molecule type" value="Genomic_DNA"/>
</dbReference>
<evidence type="ECO:0000256" key="6">
    <source>
        <dbReference type="ARBA" id="ARBA00022723"/>
    </source>
</evidence>
<dbReference type="Pfam" id="PF02880">
    <property type="entry name" value="PGM_PMM_III"/>
    <property type="match status" value="1"/>
</dbReference>
<dbReference type="InterPro" id="IPR005846">
    <property type="entry name" value="A-D-PHexomutase_a/b/a-III"/>
</dbReference>
<accession>A0ABU6HKQ1</accession>
<evidence type="ECO:0000313" key="14">
    <source>
        <dbReference type="EMBL" id="MEC3863014.1"/>
    </source>
</evidence>
<dbReference type="PROSITE" id="PS00710">
    <property type="entry name" value="PGM_PMM"/>
    <property type="match status" value="1"/>
</dbReference>
<comment type="catalytic activity">
    <reaction evidence="1">
        <text>alpha-D-glucose 1-phosphate = alpha-D-glucose 6-phosphate</text>
        <dbReference type="Rhea" id="RHEA:23536"/>
        <dbReference type="ChEBI" id="CHEBI:58225"/>
        <dbReference type="ChEBI" id="CHEBI:58601"/>
        <dbReference type="EC" id="5.4.2.2"/>
    </reaction>
</comment>
<evidence type="ECO:0000259" key="11">
    <source>
        <dbReference type="Pfam" id="PF02878"/>
    </source>
</evidence>
<keyword evidence="15" id="KW-1185">Reference proteome</keyword>
<evidence type="ECO:0000259" key="12">
    <source>
        <dbReference type="Pfam" id="PF02879"/>
    </source>
</evidence>
<dbReference type="InterPro" id="IPR036900">
    <property type="entry name" value="A-D-PHexomutase_C_sf"/>
</dbReference>
<dbReference type="Gene3D" id="3.30.310.50">
    <property type="entry name" value="Alpha-D-phosphohexomutase, C-terminal domain"/>
    <property type="match status" value="1"/>
</dbReference>
<feature type="domain" description="Alpha-D-phosphohexomutase alpha/beta/alpha" evidence="13">
    <location>
        <begin position="295"/>
        <end position="407"/>
    </location>
</feature>
<evidence type="ECO:0000256" key="8">
    <source>
        <dbReference type="ARBA" id="ARBA00023235"/>
    </source>
</evidence>
<proteinExistence type="inferred from homology"/>
<keyword evidence="6 9" id="KW-0479">Metal-binding</keyword>
<dbReference type="EC" id="5.4.2.2" evidence="4"/>
<evidence type="ECO:0000259" key="13">
    <source>
        <dbReference type="Pfam" id="PF02880"/>
    </source>
</evidence>
<protein>
    <recommendedName>
        <fullName evidence="4">phosphoglucomutase (alpha-D-glucose-1,6-bisphosphate-dependent)</fullName>
        <ecNumber evidence="4">5.4.2.2</ecNumber>
    </recommendedName>
</protein>
<dbReference type="NCBIfam" id="NF005737">
    <property type="entry name" value="PRK07564.1-1"/>
    <property type="match status" value="1"/>
</dbReference>
<dbReference type="InterPro" id="IPR016066">
    <property type="entry name" value="A-D-PHexomutase_CS"/>
</dbReference>
<evidence type="ECO:0000256" key="9">
    <source>
        <dbReference type="RuleBase" id="RU004326"/>
    </source>
</evidence>
<feature type="domain" description="Alpha-D-phosphohexomutase alpha/beta/alpha" evidence="12">
    <location>
        <begin position="184"/>
        <end position="286"/>
    </location>
</feature>
<sequence>MSIHTVATAPIEGQKPGTSGLRKKTPVFMGPHYLENFVQSIFNGTGGADGKTYVLGGDGRYFNDRAAQVILRMAAANGAKKVIVGQNAILSTPAASHLIRKRGTDGGIIMSASHNPGGPNEDFGVKFNAANGGPAPEGMTEKIFAETKTLTAYKMLDAQDVDLSTPGTTSLGAMEIEVVDPVADYQDLMAEIFDFDAIRALFAGGFRMRFDAMHAVTGPYARAILEGTLGAPAGSVINAAPSPDFGGGHPDPNPIWAKPLMEEMYGDNAPDFGAASDGDGDRNMIVGKGAYVTPSDSLAVLAANATLVPAYAGGLRGVARSMPTSGAVDRVADSLGIACYETPTGWKFFGNLLDAGRATLCGEESAGTGSDHVREKDGLWAVLFWLNVLAKRGQSVADIMTDHWARFGRNYYSRHDYEAVDSAAANGLMDAVRGQLATLPGSSVAGLTVTGADEFAYDDPVDGSRSEGQGLRMMFEGGGRVVLRLSGTGTEGATLRVYLERLETDSAQMDKDPQDALADVIAAADAIAGITSRTGRDAPDVIT</sequence>
<dbReference type="Proteomes" id="UP001348149">
    <property type="component" value="Unassembled WGS sequence"/>
</dbReference>
<evidence type="ECO:0000256" key="3">
    <source>
        <dbReference type="ARBA" id="ARBA00010231"/>
    </source>
</evidence>
<evidence type="ECO:0000256" key="4">
    <source>
        <dbReference type="ARBA" id="ARBA00012728"/>
    </source>
</evidence>
<comment type="caution">
    <text evidence="14">The sequence shown here is derived from an EMBL/GenBank/DDBJ whole genome shotgun (WGS) entry which is preliminary data.</text>
</comment>
<evidence type="ECO:0000256" key="7">
    <source>
        <dbReference type="ARBA" id="ARBA00022842"/>
    </source>
</evidence>
<evidence type="ECO:0000256" key="10">
    <source>
        <dbReference type="SAM" id="MobiDB-lite"/>
    </source>
</evidence>
<dbReference type="InterPro" id="IPR005844">
    <property type="entry name" value="A-D-PHexomutase_a/b/a-I"/>
</dbReference>
<comment type="cofactor">
    <cofactor evidence="2">
        <name>Mg(2+)</name>
        <dbReference type="ChEBI" id="CHEBI:18420"/>
    </cofactor>
</comment>